<evidence type="ECO:0000313" key="6">
    <source>
        <dbReference type="EMBL" id="THH13324.1"/>
    </source>
</evidence>
<evidence type="ECO:0000313" key="7">
    <source>
        <dbReference type="Proteomes" id="UP000310158"/>
    </source>
</evidence>
<dbReference type="GO" id="GO:0032790">
    <property type="term" value="P:ribosome disassembly"/>
    <property type="evidence" value="ECO:0007669"/>
    <property type="project" value="TreeGrafter"/>
</dbReference>
<dbReference type="GO" id="GO:0005739">
    <property type="term" value="C:mitochondrion"/>
    <property type="evidence" value="ECO:0007669"/>
    <property type="project" value="TreeGrafter"/>
</dbReference>
<evidence type="ECO:0008006" key="8">
    <source>
        <dbReference type="Google" id="ProtNLM"/>
    </source>
</evidence>
<dbReference type="PANTHER" id="PTHR10938">
    <property type="entry name" value="TRANSLATION INITIATION FACTOR IF-3"/>
    <property type="match status" value="1"/>
</dbReference>
<organism evidence="6 7">
    <name type="scientific">Bondarzewia mesenterica</name>
    <dbReference type="NCBI Taxonomy" id="1095465"/>
    <lineage>
        <taxon>Eukaryota</taxon>
        <taxon>Fungi</taxon>
        <taxon>Dikarya</taxon>
        <taxon>Basidiomycota</taxon>
        <taxon>Agaricomycotina</taxon>
        <taxon>Agaricomycetes</taxon>
        <taxon>Russulales</taxon>
        <taxon>Bondarzewiaceae</taxon>
        <taxon>Bondarzewia</taxon>
    </lineage>
</organism>
<evidence type="ECO:0000256" key="4">
    <source>
        <dbReference type="SAM" id="MobiDB-lite"/>
    </source>
</evidence>
<dbReference type="InterPro" id="IPR001288">
    <property type="entry name" value="Translation_initiation_fac_3"/>
</dbReference>
<dbReference type="SUPFAM" id="SSF55200">
    <property type="entry name" value="Translation initiation factor IF3, C-terminal domain"/>
    <property type="match status" value="1"/>
</dbReference>
<dbReference type="Gene3D" id="3.30.110.10">
    <property type="entry name" value="Translation initiation factor 3 (IF-3), C-terminal domain"/>
    <property type="match status" value="1"/>
</dbReference>
<comment type="similarity">
    <text evidence="1">Belongs to the IF-3 family.</text>
</comment>
<dbReference type="GO" id="GO:0070124">
    <property type="term" value="P:mitochondrial translational initiation"/>
    <property type="evidence" value="ECO:0007669"/>
    <property type="project" value="TreeGrafter"/>
</dbReference>
<name>A0A4S4LMA6_9AGAM</name>
<accession>A0A4S4LMA6</accession>
<dbReference type="AlphaFoldDB" id="A0A4S4LMA6"/>
<reference evidence="6 7" key="1">
    <citation type="submission" date="2019-02" db="EMBL/GenBank/DDBJ databases">
        <title>Genome sequencing of the rare red list fungi Bondarzewia mesenterica.</title>
        <authorList>
            <person name="Buettner E."/>
            <person name="Kellner H."/>
        </authorList>
    </citation>
    <scope>NUCLEOTIDE SEQUENCE [LARGE SCALE GENOMIC DNA]</scope>
    <source>
        <strain evidence="6 7">DSM 108281</strain>
    </source>
</reference>
<dbReference type="GO" id="GO:0003743">
    <property type="term" value="F:translation initiation factor activity"/>
    <property type="evidence" value="ECO:0007669"/>
    <property type="project" value="UniProtKB-KW"/>
</dbReference>
<evidence type="ECO:0000256" key="2">
    <source>
        <dbReference type="ARBA" id="ARBA00022540"/>
    </source>
</evidence>
<dbReference type="Proteomes" id="UP000310158">
    <property type="component" value="Unassembled WGS sequence"/>
</dbReference>
<sequence length="242" mass="27377">MAFQLLRASSLFRLQAVPLLITPTCASIPQPTRRHASTGRPRNQNIKYETVRVVDPETRKPTDPQPYKDLLKAVKAEHKYFIELVAAPSDATGGYPLVKLISQREDAQRAKEMRQKQRLGRKHAAQKEVQLTWSVEQADWDHKLRKVREEIGKGYRADLVFALKSGQQPPKPREMEDKVSQALEALQDVAIEWQPQEKGKNTVVVHLQDKGRPLPPKSVMRRASSGDTSSSPTYTSEPPLSE</sequence>
<evidence type="ECO:0000256" key="5">
    <source>
        <dbReference type="SAM" id="SignalP"/>
    </source>
</evidence>
<evidence type="ECO:0000256" key="1">
    <source>
        <dbReference type="ARBA" id="ARBA00005439"/>
    </source>
</evidence>
<proteinExistence type="inferred from homology"/>
<feature type="region of interest" description="Disordered" evidence="4">
    <location>
        <begin position="197"/>
        <end position="242"/>
    </location>
</feature>
<dbReference type="EMBL" id="SGPL01000364">
    <property type="protein sequence ID" value="THH13324.1"/>
    <property type="molecule type" value="Genomic_DNA"/>
</dbReference>
<keyword evidence="5" id="KW-0732">Signal</keyword>
<keyword evidence="3" id="KW-0648">Protein biosynthesis</keyword>
<dbReference type="GO" id="GO:0043022">
    <property type="term" value="F:ribosome binding"/>
    <property type="evidence" value="ECO:0007669"/>
    <property type="project" value="TreeGrafter"/>
</dbReference>
<gene>
    <name evidence="6" type="ORF">EW146_g6879</name>
</gene>
<dbReference type="InterPro" id="IPR036788">
    <property type="entry name" value="T_IF-3_C_sf"/>
</dbReference>
<feature type="signal peptide" evidence="5">
    <location>
        <begin position="1"/>
        <end position="26"/>
    </location>
</feature>
<keyword evidence="2" id="KW-0396">Initiation factor</keyword>
<keyword evidence="7" id="KW-1185">Reference proteome</keyword>
<dbReference type="OrthoDB" id="21573at2759"/>
<dbReference type="PANTHER" id="PTHR10938:SF0">
    <property type="entry name" value="TRANSLATION INITIATION FACTOR IF-3, MITOCHONDRIAL"/>
    <property type="match status" value="1"/>
</dbReference>
<protein>
    <recommendedName>
        <fullName evidence="8">Translation initiation factor 3 N-terminal domain-containing protein</fullName>
    </recommendedName>
</protein>
<feature type="compositionally biased region" description="Low complexity" evidence="4">
    <location>
        <begin position="228"/>
        <end position="242"/>
    </location>
</feature>
<evidence type="ECO:0000256" key="3">
    <source>
        <dbReference type="ARBA" id="ARBA00022917"/>
    </source>
</evidence>
<feature type="chain" id="PRO_5020787032" description="Translation initiation factor 3 N-terminal domain-containing protein" evidence="5">
    <location>
        <begin position="27"/>
        <end position="242"/>
    </location>
</feature>
<comment type="caution">
    <text evidence="6">The sequence shown here is derived from an EMBL/GenBank/DDBJ whole genome shotgun (WGS) entry which is preliminary data.</text>
</comment>